<keyword evidence="2" id="KW-0472">Membrane</keyword>
<feature type="region of interest" description="Disordered" evidence="1">
    <location>
        <begin position="57"/>
        <end position="76"/>
    </location>
</feature>
<accession>A0AAD4BQU0</accession>
<evidence type="ECO:0000256" key="2">
    <source>
        <dbReference type="SAM" id="Phobius"/>
    </source>
</evidence>
<keyword evidence="4" id="KW-1185">Reference proteome</keyword>
<sequence>MDSIARSTYSNNQTIQSLGRPPSSSKPYVVVIFGHTGVGISSLVNLILGYHISNDHPNAKPHSQHPRFTLHTPVTLSSNPRSDTPFSLYEVSGFGGQSSDAAILETIRKIDQREGIDLFVYCLRKQKATVMPGVVRHIRENIGGRDVPMIAVVTELERFEAEAGMEDWWNAPLGDGSTNGRWIEEMCFGGGDRFDAHACVTTLPRKEVDLVDKLRKRRDISEERVRQLILEQCRGQKRRASDPTGSHSPCRCLSTLFTLASPRF</sequence>
<feature type="transmembrane region" description="Helical" evidence="2">
    <location>
        <begin position="28"/>
        <end position="50"/>
    </location>
</feature>
<evidence type="ECO:0008006" key="5">
    <source>
        <dbReference type="Google" id="ProtNLM"/>
    </source>
</evidence>
<dbReference type="Gene3D" id="3.40.50.300">
    <property type="entry name" value="P-loop containing nucleotide triphosphate hydrolases"/>
    <property type="match status" value="1"/>
</dbReference>
<dbReference type="InterPro" id="IPR027417">
    <property type="entry name" value="P-loop_NTPase"/>
</dbReference>
<reference evidence="3" key="1">
    <citation type="submission" date="2019-10" db="EMBL/GenBank/DDBJ databases">
        <authorList>
            <consortium name="DOE Joint Genome Institute"/>
            <person name="Kuo A."/>
            <person name="Miyauchi S."/>
            <person name="Kiss E."/>
            <person name="Drula E."/>
            <person name="Kohler A."/>
            <person name="Sanchez-Garcia M."/>
            <person name="Andreopoulos B."/>
            <person name="Barry K.W."/>
            <person name="Bonito G."/>
            <person name="Buee M."/>
            <person name="Carver A."/>
            <person name="Chen C."/>
            <person name="Cichocki N."/>
            <person name="Clum A."/>
            <person name="Culley D."/>
            <person name="Crous P.W."/>
            <person name="Fauchery L."/>
            <person name="Girlanda M."/>
            <person name="Hayes R."/>
            <person name="Keri Z."/>
            <person name="LaButti K."/>
            <person name="Lipzen A."/>
            <person name="Lombard V."/>
            <person name="Magnuson J."/>
            <person name="Maillard F."/>
            <person name="Morin E."/>
            <person name="Murat C."/>
            <person name="Nolan M."/>
            <person name="Ohm R."/>
            <person name="Pangilinan J."/>
            <person name="Pereira M."/>
            <person name="Perotto S."/>
            <person name="Peter M."/>
            <person name="Riley R."/>
            <person name="Sitrit Y."/>
            <person name="Stielow B."/>
            <person name="Szollosi G."/>
            <person name="Zifcakova L."/>
            <person name="Stursova M."/>
            <person name="Spatafora J.W."/>
            <person name="Tedersoo L."/>
            <person name="Vaario L.-M."/>
            <person name="Yamada A."/>
            <person name="Yan M."/>
            <person name="Wang P."/>
            <person name="Xu J."/>
            <person name="Bruns T."/>
            <person name="Baldrian P."/>
            <person name="Vilgalys R."/>
            <person name="Henrissat B."/>
            <person name="Grigoriev I.V."/>
            <person name="Hibbett D."/>
            <person name="Nagy L.G."/>
            <person name="Martin F.M."/>
        </authorList>
    </citation>
    <scope>NUCLEOTIDE SEQUENCE</scope>
    <source>
        <strain evidence="3">BED1</strain>
    </source>
</reference>
<name>A0AAD4BQU0_BOLED</name>
<comment type="caution">
    <text evidence="3">The sequence shown here is derived from an EMBL/GenBank/DDBJ whole genome shotgun (WGS) entry which is preliminary data.</text>
</comment>
<dbReference type="AlphaFoldDB" id="A0AAD4BQU0"/>
<organism evidence="3 4">
    <name type="scientific">Boletus edulis BED1</name>
    <dbReference type="NCBI Taxonomy" id="1328754"/>
    <lineage>
        <taxon>Eukaryota</taxon>
        <taxon>Fungi</taxon>
        <taxon>Dikarya</taxon>
        <taxon>Basidiomycota</taxon>
        <taxon>Agaricomycotina</taxon>
        <taxon>Agaricomycetes</taxon>
        <taxon>Agaricomycetidae</taxon>
        <taxon>Boletales</taxon>
        <taxon>Boletineae</taxon>
        <taxon>Boletaceae</taxon>
        <taxon>Boletoideae</taxon>
        <taxon>Boletus</taxon>
    </lineage>
</organism>
<dbReference type="EMBL" id="WHUW01000017">
    <property type="protein sequence ID" value="KAF8437902.1"/>
    <property type="molecule type" value="Genomic_DNA"/>
</dbReference>
<evidence type="ECO:0000313" key="4">
    <source>
        <dbReference type="Proteomes" id="UP001194468"/>
    </source>
</evidence>
<evidence type="ECO:0000313" key="3">
    <source>
        <dbReference type="EMBL" id="KAF8437902.1"/>
    </source>
</evidence>
<reference evidence="3" key="2">
    <citation type="journal article" date="2020" name="Nat. Commun.">
        <title>Large-scale genome sequencing of mycorrhizal fungi provides insights into the early evolution of symbiotic traits.</title>
        <authorList>
            <person name="Miyauchi S."/>
            <person name="Kiss E."/>
            <person name="Kuo A."/>
            <person name="Drula E."/>
            <person name="Kohler A."/>
            <person name="Sanchez-Garcia M."/>
            <person name="Morin E."/>
            <person name="Andreopoulos B."/>
            <person name="Barry K.W."/>
            <person name="Bonito G."/>
            <person name="Buee M."/>
            <person name="Carver A."/>
            <person name="Chen C."/>
            <person name="Cichocki N."/>
            <person name="Clum A."/>
            <person name="Culley D."/>
            <person name="Crous P.W."/>
            <person name="Fauchery L."/>
            <person name="Girlanda M."/>
            <person name="Hayes R.D."/>
            <person name="Keri Z."/>
            <person name="LaButti K."/>
            <person name="Lipzen A."/>
            <person name="Lombard V."/>
            <person name="Magnuson J."/>
            <person name="Maillard F."/>
            <person name="Murat C."/>
            <person name="Nolan M."/>
            <person name="Ohm R.A."/>
            <person name="Pangilinan J."/>
            <person name="Pereira M.F."/>
            <person name="Perotto S."/>
            <person name="Peter M."/>
            <person name="Pfister S."/>
            <person name="Riley R."/>
            <person name="Sitrit Y."/>
            <person name="Stielow J.B."/>
            <person name="Szollosi G."/>
            <person name="Zifcakova L."/>
            <person name="Stursova M."/>
            <person name="Spatafora J.W."/>
            <person name="Tedersoo L."/>
            <person name="Vaario L.M."/>
            <person name="Yamada A."/>
            <person name="Yan M."/>
            <person name="Wang P."/>
            <person name="Xu J."/>
            <person name="Bruns T."/>
            <person name="Baldrian P."/>
            <person name="Vilgalys R."/>
            <person name="Dunand C."/>
            <person name="Henrissat B."/>
            <person name="Grigoriev I.V."/>
            <person name="Hibbett D."/>
            <person name="Nagy L.G."/>
            <person name="Martin F.M."/>
        </authorList>
    </citation>
    <scope>NUCLEOTIDE SEQUENCE</scope>
    <source>
        <strain evidence="3">BED1</strain>
    </source>
</reference>
<evidence type="ECO:0000256" key="1">
    <source>
        <dbReference type="SAM" id="MobiDB-lite"/>
    </source>
</evidence>
<gene>
    <name evidence="3" type="ORF">L210DRAFT_2293253</name>
</gene>
<dbReference type="Proteomes" id="UP001194468">
    <property type="component" value="Unassembled WGS sequence"/>
</dbReference>
<protein>
    <recommendedName>
        <fullName evidence="5">G domain-containing protein</fullName>
    </recommendedName>
</protein>
<proteinExistence type="predicted"/>
<feature type="region of interest" description="Disordered" evidence="1">
    <location>
        <begin position="1"/>
        <end position="24"/>
    </location>
</feature>
<dbReference type="SUPFAM" id="SSF52540">
    <property type="entry name" value="P-loop containing nucleoside triphosphate hydrolases"/>
    <property type="match status" value="1"/>
</dbReference>
<keyword evidence="2" id="KW-1133">Transmembrane helix</keyword>
<keyword evidence="2" id="KW-0812">Transmembrane</keyword>